<dbReference type="PANTHER" id="PTHR34408">
    <property type="entry name" value="FAMILY PROTEIN, PUTATIVE-RELATED"/>
    <property type="match status" value="1"/>
</dbReference>
<dbReference type="KEGG" id="vg:55620391"/>
<dbReference type="Gene3D" id="1.10.530.10">
    <property type="match status" value="1"/>
</dbReference>
<keyword evidence="3" id="KW-1185">Reference proteome</keyword>
<evidence type="ECO:0000313" key="2">
    <source>
        <dbReference type="EMBL" id="QDH49676.1"/>
    </source>
</evidence>
<organism evidence="2 3">
    <name type="scientific">Pantoea phage Kyle</name>
    <dbReference type="NCBI Taxonomy" id="2589665"/>
    <lineage>
        <taxon>Viruses</taxon>
        <taxon>Duplodnaviria</taxon>
        <taxon>Heunggongvirae</taxon>
        <taxon>Uroviricota</taxon>
        <taxon>Caudoviricetes</taxon>
        <taxon>Lindbergviridae</taxon>
        <taxon>Kylevirus</taxon>
        <taxon>Kylevirus kyle</taxon>
    </lineage>
</organism>
<evidence type="ECO:0000259" key="1">
    <source>
        <dbReference type="Pfam" id="PF00182"/>
    </source>
</evidence>
<dbReference type="PANTHER" id="PTHR34408:SF1">
    <property type="entry name" value="GLYCOSYL HYDROLASE FAMILY 19 DOMAIN-CONTAINING PROTEIN HI_1415"/>
    <property type="match status" value="1"/>
</dbReference>
<dbReference type="GO" id="GO:0016998">
    <property type="term" value="P:cell wall macromolecule catabolic process"/>
    <property type="evidence" value="ECO:0007669"/>
    <property type="project" value="InterPro"/>
</dbReference>
<reference evidence="2 3" key="1">
    <citation type="submission" date="2019-06" db="EMBL/GenBank/DDBJ databases">
        <authorList>
            <person name="Fakulujo A."/>
            <person name="Fiaz D."/>
            <person name="Garg S."/>
            <person name="Gordon G."/>
            <person name="Haider Z."/>
            <person name="Hale A."/>
            <person name="Hodges K."/>
            <person name="Jacob L."/>
            <person name="Kandil F."/>
            <person name="Kincaid V."/>
            <person name="Melchor-Guerra M."/>
            <person name="Morrelli A."/>
            <person name="Morris R."/>
            <person name="Nawaz M."/>
            <person name="Nguyen N."/>
            <person name="Omair A."/>
            <person name="Pray J."/>
            <person name="Saleem H."/>
            <person name="Saravane K."/>
            <person name="Sharma A."/>
            <person name="Singh A."/>
            <person name="Walston M."/>
            <person name="Zaman H."/>
            <person name="Puthuveetil N."/>
            <person name="Do L."/>
            <person name="Islam N."/>
            <person name="Johnson A."/>
        </authorList>
    </citation>
    <scope>NUCLEOTIDE SEQUENCE [LARGE SCALE GENOMIC DNA]</scope>
</reference>
<dbReference type="EMBL" id="MN038177">
    <property type="protein sequence ID" value="QDH49676.1"/>
    <property type="molecule type" value="Genomic_DNA"/>
</dbReference>
<protein>
    <submittedName>
        <fullName evidence="2">Endolysin</fullName>
    </submittedName>
</protein>
<dbReference type="GO" id="GO:0004568">
    <property type="term" value="F:chitinase activity"/>
    <property type="evidence" value="ECO:0007669"/>
    <property type="project" value="InterPro"/>
</dbReference>
<dbReference type="GO" id="GO:0006032">
    <property type="term" value="P:chitin catabolic process"/>
    <property type="evidence" value="ECO:0007669"/>
    <property type="project" value="InterPro"/>
</dbReference>
<dbReference type="InterPro" id="IPR023346">
    <property type="entry name" value="Lysozyme-like_dom_sf"/>
</dbReference>
<proteinExistence type="predicted"/>
<dbReference type="GeneID" id="55620391"/>
<dbReference type="Proteomes" id="UP000319711">
    <property type="component" value="Segment"/>
</dbReference>
<gene>
    <name evidence="2" type="primary">54</name>
    <name evidence="2" type="ORF">KYLE_57</name>
</gene>
<evidence type="ECO:0000313" key="3">
    <source>
        <dbReference type="Proteomes" id="UP000319711"/>
    </source>
</evidence>
<dbReference type="InterPro" id="IPR000726">
    <property type="entry name" value="Glyco_hydro_19_cat"/>
</dbReference>
<accession>A0A514A8T2</accession>
<dbReference type="Pfam" id="PF00182">
    <property type="entry name" value="Glyco_hydro_19"/>
    <property type="match status" value="1"/>
</dbReference>
<dbReference type="RefSeq" id="YP_009849889.1">
    <property type="nucleotide sequence ID" value="NC_048796.1"/>
</dbReference>
<sequence length="217" mass="23591">MITEKAIAIGTGCSAEDAKKWLNPVIAACAHYGITSNRAIAAFLANIGVETGGLTKLVENLNYSAQGLANTWPNRYRETLKDGTKRPNALAEKLARNPEAIANNVYANRMGNGDEASGDGWKYRGHGPMQLTGKDNYLAYEKASGYMVMNQPEILAIDPLLAIDSAAWFFAERGKCIPAANAGNFDEVVRRINGSLPNDANKGPLRRKRYQDCLAQL</sequence>
<feature type="domain" description="Glycoside hydrolase family 19 catalytic" evidence="1">
    <location>
        <begin position="119"/>
        <end position="180"/>
    </location>
</feature>
<name>A0A514A8T2_9CAUD</name>
<dbReference type="InterPro" id="IPR052354">
    <property type="entry name" value="Cell_Wall_Dynamics_Protein"/>
</dbReference>
<dbReference type="SUPFAM" id="SSF53955">
    <property type="entry name" value="Lysozyme-like"/>
    <property type="match status" value="1"/>
</dbReference>